<evidence type="ECO:0000313" key="1">
    <source>
        <dbReference type="EMBL" id="EDT08420.1"/>
    </source>
</evidence>
<name>B1G683_PARG4</name>
<dbReference type="EMBL" id="ABLD01000018">
    <property type="protein sequence ID" value="EDT08420.1"/>
    <property type="molecule type" value="Genomic_DNA"/>
</dbReference>
<protein>
    <submittedName>
        <fullName evidence="1">Uncharacterized protein</fullName>
    </submittedName>
</protein>
<comment type="caution">
    <text evidence="1">The sequence shown here is derived from an EMBL/GenBank/DDBJ whole genome shotgun (WGS) entry which is preliminary data.</text>
</comment>
<reference evidence="1 2" key="1">
    <citation type="submission" date="2008-03" db="EMBL/GenBank/DDBJ databases">
        <title>Sequencing of the draft genome and assembly of Burkholderia graminis C4D1M.</title>
        <authorList>
            <consortium name="US DOE Joint Genome Institute (JGI-PGF)"/>
            <person name="Copeland A."/>
            <person name="Lucas S."/>
            <person name="Lapidus A."/>
            <person name="Glavina del Rio T."/>
            <person name="Dalin E."/>
            <person name="Tice H."/>
            <person name="Bruce D."/>
            <person name="Goodwin L."/>
            <person name="Pitluck S."/>
            <person name="Larimer F."/>
            <person name="Land M.L."/>
            <person name="Hauser L."/>
            <person name="Tiedje J."/>
            <person name="Richardson P."/>
        </authorList>
    </citation>
    <scope>NUCLEOTIDE SEQUENCE [LARGE SCALE GENOMIC DNA]</scope>
    <source>
        <strain evidence="2">ATCC 700544 / DSM 17151 / LMG 18924 / NCIMB 13744 / C4D1M</strain>
    </source>
</reference>
<dbReference type="Proteomes" id="UP000005045">
    <property type="component" value="Unassembled WGS sequence"/>
</dbReference>
<accession>B1G683</accession>
<keyword evidence="2" id="KW-1185">Reference proteome</keyword>
<organism evidence="1 2">
    <name type="scientific">Paraburkholderia graminis (strain ATCC 700544 / DSM 17151 / LMG 18924 / NCIMB 13744 / C4D1M)</name>
    <dbReference type="NCBI Taxonomy" id="396598"/>
    <lineage>
        <taxon>Bacteria</taxon>
        <taxon>Pseudomonadati</taxon>
        <taxon>Pseudomonadota</taxon>
        <taxon>Betaproteobacteria</taxon>
        <taxon>Burkholderiales</taxon>
        <taxon>Burkholderiaceae</taxon>
        <taxon>Paraburkholderia</taxon>
    </lineage>
</organism>
<gene>
    <name evidence="1" type="ORF">BgramDRAFT_4842</name>
</gene>
<sequence>MSPTLRFNEIATRELKAAGVVAQAVKASLAIADAGAAIEELEGDETALVSSLNKVRDDAAKARCFFANGEYPDADIGAAIKRYSTHPKAAGAAAASASSSG</sequence>
<evidence type="ECO:0000313" key="2">
    <source>
        <dbReference type="Proteomes" id="UP000005045"/>
    </source>
</evidence>
<proteinExistence type="predicted"/>
<dbReference type="AlphaFoldDB" id="B1G683"/>